<dbReference type="AlphaFoldDB" id="A0A015KJ89"/>
<evidence type="ECO:0000313" key="3">
    <source>
        <dbReference type="EMBL" id="EXX67629.1"/>
    </source>
</evidence>
<dbReference type="EMBL" id="JEMT01017645">
    <property type="protein sequence ID" value="EXX67630.1"/>
    <property type="molecule type" value="Genomic_DNA"/>
</dbReference>
<name>A0A015KJ89_RHIIW</name>
<organism evidence="3 4">
    <name type="scientific">Rhizophagus irregularis (strain DAOM 197198w)</name>
    <name type="common">Glomus intraradices</name>
    <dbReference type="NCBI Taxonomy" id="1432141"/>
    <lineage>
        <taxon>Eukaryota</taxon>
        <taxon>Fungi</taxon>
        <taxon>Fungi incertae sedis</taxon>
        <taxon>Mucoromycota</taxon>
        <taxon>Glomeromycotina</taxon>
        <taxon>Glomeromycetes</taxon>
        <taxon>Glomerales</taxon>
        <taxon>Glomeraceae</taxon>
        <taxon>Rhizophagus</taxon>
    </lineage>
</organism>
<feature type="binding site" evidence="2">
    <location>
        <position position="70"/>
    </location>
    <ligand>
        <name>a divalent metal cation</name>
        <dbReference type="ChEBI" id="CHEBI:60240"/>
        <label>1</label>
    </ligand>
</feature>
<dbReference type="Gene3D" id="3.40.1390.30">
    <property type="entry name" value="NIF3 (NGG1p interacting factor 3)-like"/>
    <property type="match status" value="1"/>
</dbReference>
<dbReference type="Pfam" id="PF01784">
    <property type="entry name" value="DUF34_NIF3"/>
    <property type="match status" value="1"/>
</dbReference>
<dbReference type="OrthoDB" id="3345469at2759"/>
<protein>
    <submittedName>
        <fullName evidence="3">Nif3p</fullName>
    </submittedName>
</protein>
<keyword evidence="4" id="KW-1185">Reference proteome</keyword>
<sequence>MAFFTRVIRAMEKISPISLAEHSWDNVGKLIEPPYPRHFPSRVLLTIDLTPLVLEEALADKQIGVIIAYHPPIFRPIKRLNLDNAKQAIVLKCVAQGIGVFSPHTASDSCVGGVNDWLAKGLGAGTIKPIAPAQNPPEGLFHFPILFCNNKIQIYDQLGHEEAGTGRMFTLDQPAPLSTIIERVKQHLKLRYVRVATTNKHSSGELISTIGICAGSGSSVLLPATADLYFTGEMSHHDILAALDKNTSVILCEHSNTERGYLSEVLKPKLEQLLKEGKEEKIDVVVSKVDKDPLETV</sequence>
<accession>A0A015KJ89</accession>
<evidence type="ECO:0000313" key="4">
    <source>
        <dbReference type="Proteomes" id="UP000022910"/>
    </source>
</evidence>
<dbReference type="InterPro" id="IPR002678">
    <property type="entry name" value="DUF34/NIF3"/>
</dbReference>
<feature type="binding site" evidence="2">
    <location>
        <position position="254"/>
    </location>
    <ligand>
        <name>a divalent metal cation</name>
        <dbReference type="ChEBI" id="CHEBI:60240"/>
        <label>1</label>
    </ligand>
</feature>
<evidence type="ECO:0000256" key="1">
    <source>
        <dbReference type="ARBA" id="ARBA00006964"/>
    </source>
</evidence>
<comment type="similarity">
    <text evidence="1">Belongs to the GTP cyclohydrolase I type 2/NIF3 family.</text>
</comment>
<dbReference type="NCBIfam" id="TIGR00486">
    <property type="entry name" value="YbgI_SA1388"/>
    <property type="match status" value="1"/>
</dbReference>
<gene>
    <name evidence="3" type="ORF">RirG_112510</name>
</gene>
<dbReference type="Proteomes" id="UP000022910">
    <property type="component" value="Unassembled WGS sequence"/>
</dbReference>
<dbReference type="PANTHER" id="PTHR13799:SF13">
    <property type="entry name" value="NIF3-LIKE PROTEIN 1"/>
    <property type="match status" value="1"/>
</dbReference>
<reference evidence="3 4" key="1">
    <citation type="submission" date="2014-02" db="EMBL/GenBank/DDBJ databases">
        <title>Single nucleus genome sequencing reveals high similarity among nuclei of an endomycorrhizal fungus.</title>
        <authorList>
            <person name="Lin K."/>
            <person name="Geurts R."/>
            <person name="Zhang Z."/>
            <person name="Limpens E."/>
            <person name="Saunders D.G."/>
            <person name="Mu D."/>
            <person name="Pang E."/>
            <person name="Cao H."/>
            <person name="Cha H."/>
            <person name="Lin T."/>
            <person name="Zhou Q."/>
            <person name="Shang Y."/>
            <person name="Li Y."/>
            <person name="Ivanov S."/>
            <person name="Sharma T."/>
            <person name="Velzen R.V."/>
            <person name="Ruijter N.D."/>
            <person name="Aanen D.K."/>
            <person name="Win J."/>
            <person name="Kamoun S."/>
            <person name="Bisseling T."/>
            <person name="Huang S."/>
        </authorList>
    </citation>
    <scope>NUCLEOTIDE SEQUENCE [LARGE SCALE GENOMIC DNA]</scope>
    <source>
        <strain evidence="3">DAOM 197198w</strain>
        <strain evidence="4">DAOM197198w</strain>
    </source>
</reference>
<dbReference type="SUPFAM" id="SSF102705">
    <property type="entry name" value="NIF3 (NGG1p interacting factor 3)-like"/>
    <property type="match status" value="1"/>
</dbReference>
<dbReference type="GO" id="GO:0046872">
    <property type="term" value="F:metal ion binding"/>
    <property type="evidence" value="ECO:0007669"/>
    <property type="project" value="UniProtKB-KW"/>
</dbReference>
<dbReference type="EMBL" id="JEMT01017645">
    <property type="protein sequence ID" value="EXX67629.1"/>
    <property type="molecule type" value="Genomic_DNA"/>
</dbReference>
<dbReference type="PANTHER" id="PTHR13799">
    <property type="entry name" value="NGG1 INTERACTING FACTOR 3"/>
    <property type="match status" value="1"/>
</dbReference>
<dbReference type="FunFam" id="3.40.1390.30:FF:000001">
    <property type="entry name" value="GTP cyclohydrolase 1 type 2"/>
    <property type="match status" value="1"/>
</dbReference>
<feature type="binding site" evidence="2">
    <location>
        <position position="258"/>
    </location>
    <ligand>
        <name>a divalent metal cation</name>
        <dbReference type="ChEBI" id="CHEBI:60240"/>
        <label>1</label>
    </ligand>
</feature>
<dbReference type="GO" id="GO:0005739">
    <property type="term" value="C:mitochondrion"/>
    <property type="evidence" value="ECO:0007669"/>
    <property type="project" value="TreeGrafter"/>
</dbReference>
<keyword evidence="2" id="KW-0479">Metal-binding</keyword>
<dbReference type="InterPro" id="IPR036069">
    <property type="entry name" value="DUF34/NIF3_sf"/>
</dbReference>
<proteinExistence type="inferred from homology"/>
<feature type="binding site" evidence="2">
    <location>
        <position position="108"/>
    </location>
    <ligand>
        <name>a divalent metal cation</name>
        <dbReference type="ChEBI" id="CHEBI:60240"/>
        <label>1</label>
    </ligand>
</feature>
<evidence type="ECO:0000256" key="2">
    <source>
        <dbReference type="PIRSR" id="PIRSR602678-1"/>
    </source>
</evidence>
<comment type="caution">
    <text evidence="3">The sequence shown here is derived from an EMBL/GenBank/DDBJ whole genome shotgun (WGS) entry which is preliminary data.</text>
</comment>
<dbReference type="STRING" id="1432141.A0A015KJ89"/>